<accession>A0A0C9WS01</accession>
<evidence type="ECO:0000313" key="1">
    <source>
        <dbReference type="EMBL" id="KIJ90748.1"/>
    </source>
</evidence>
<sequence length="211" mass="24510">MAAHLRHDADEWDRLARQSREHGYNQQALYRYGKVHSLDPTNVDALWDRALLAKDIGDFRTARNVFTAILVRFPHDLTVLRELYTILIELFELPTCADLLQAVFEHYQRIYTTPSEAVFTKPDLLVLAHLYNALGDHDKAAHTIRRGTRWLQGRAEQRYWDLCEDDREYDVDGWPGRSPIWEGGRIQAGRFELDANARHRLAVARIKMGGD</sequence>
<dbReference type="PANTHER" id="PTHR23082:SF0">
    <property type="entry name" value="GENERAL TRANSCRIPTION FACTOR 3C POLYPEPTIDE 3"/>
    <property type="match status" value="1"/>
</dbReference>
<dbReference type="Gene3D" id="1.25.40.10">
    <property type="entry name" value="Tetratricopeptide repeat domain"/>
    <property type="match status" value="1"/>
</dbReference>
<name>A0A0C9WS01_9AGAR</name>
<reference evidence="2" key="2">
    <citation type="submission" date="2015-01" db="EMBL/GenBank/DDBJ databases">
        <title>Evolutionary Origins and Diversification of the Mycorrhizal Mutualists.</title>
        <authorList>
            <consortium name="DOE Joint Genome Institute"/>
            <consortium name="Mycorrhizal Genomics Consortium"/>
            <person name="Kohler A."/>
            <person name="Kuo A."/>
            <person name="Nagy L.G."/>
            <person name="Floudas D."/>
            <person name="Copeland A."/>
            <person name="Barry K.W."/>
            <person name="Cichocki N."/>
            <person name="Veneault-Fourrey C."/>
            <person name="LaButti K."/>
            <person name="Lindquist E.A."/>
            <person name="Lipzen A."/>
            <person name="Lundell T."/>
            <person name="Morin E."/>
            <person name="Murat C."/>
            <person name="Riley R."/>
            <person name="Ohm R."/>
            <person name="Sun H."/>
            <person name="Tunlid A."/>
            <person name="Henrissat B."/>
            <person name="Grigoriev I.V."/>
            <person name="Hibbett D.S."/>
            <person name="Martin F."/>
        </authorList>
    </citation>
    <scope>NUCLEOTIDE SEQUENCE [LARGE SCALE GENOMIC DNA]</scope>
    <source>
        <strain evidence="2">LaAM-08-1</strain>
    </source>
</reference>
<dbReference type="AlphaFoldDB" id="A0A0C9WS01"/>
<keyword evidence="2" id="KW-1185">Reference proteome</keyword>
<dbReference type="GO" id="GO:0000127">
    <property type="term" value="C:transcription factor TFIIIC complex"/>
    <property type="evidence" value="ECO:0007669"/>
    <property type="project" value="TreeGrafter"/>
</dbReference>
<dbReference type="PANTHER" id="PTHR23082">
    <property type="entry name" value="TRANSCRIPTION INITIATION FACTOR IIIC TFIIIC , POLYPEPTIDE 3-RELATED"/>
    <property type="match status" value="1"/>
</dbReference>
<gene>
    <name evidence="1" type="ORF">K443DRAFT_657880</name>
</gene>
<dbReference type="OrthoDB" id="9991317at2759"/>
<organism evidence="1 2">
    <name type="scientific">Laccaria amethystina LaAM-08-1</name>
    <dbReference type="NCBI Taxonomy" id="1095629"/>
    <lineage>
        <taxon>Eukaryota</taxon>
        <taxon>Fungi</taxon>
        <taxon>Dikarya</taxon>
        <taxon>Basidiomycota</taxon>
        <taxon>Agaricomycotina</taxon>
        <taxon>Agaricomycetes</taxon>
        <taxon>Agaricomycetidae</taxon>
        <taxon>Agaricales</taxon>
        <taxon>Agaricineae</taxon>
        <taxon>Hydnangiaceae</taxon>
        <taxon>Laccaria</taxon>
    </lineage>
</organism>
<dbReference type="SUPFAM" id="SSF48452">
    <property type="entry name" value="TPR-like"/>
    <property type="match status" value="1"/>
</dbReference>
<dbReference type="InterPro" id="IPR011990">
    <property type="entry name" value="TPR-like_helical_dom_sf"/>
</dbReference>
<protein>
    <submittedName>
        <fullName evidence="1">Unplaced genomic scaffold K443scaffold_583, whole genome shotgun sequence</fullName>
    </submittedName>
</protein>
<dbReference type="HOGENOM" id="CLU_082827_0_0_1"/>
<evidence type="ECO:0000313" key="2">
    <source>
        <dbReference type="Proteomes" id="UP000054477"/>
    </source>
</evidence>
<dbReference type="EMBL" id="KN839118">
    <property type="protein sequence ID" value="KIJ90748.1"/>
    <property type="molecule type" value="Genomic_DNA"/>
</dbReference>
<proteinExistence type="predicted"/>
<reference evidence="1 2" key="1">
    <citation type="submission" date="2014-04" db="EMBL/GenBank/DDBJ databases">
        <authorList>
            <consortium name="DOE Joint Genome Institute"/>
            <person name="Kuo A."/>
            <person name="Kohler A."/>
            <person name="Nagy L.G."/>
            <person name="Floudas D."/>
            <person name="Copeland A."/>
            <person name="Barry K.W."/>
            <person name="Cichocki N."/>
            <person name="Veneault-Fourrey C."/>
            <person name="LaButti K."/>
            <person name="Lindquist E.A."/>
            <person name="Lipzen A."/>
            <person name="Lundell T."/>
            <person name="Morin E."/>
            <person name="Murat C."/>
            <person name="Sun H."/>
            <person name="Tunlid A."/>
            <person name="Henrissat B."/>
            <person name="Grigoriev I.V."/>
            <person name="Hibbett D.S."/>
            <person name="Martin F."/>
            <person name="Nordberg H.P."/>
            <person name="Cantor M.N."/>
            <person name="Hua S.X."/>
        </authorList>
    </citation>
    <scope>NUCLEOTIDE SEQUENCE [LARGE SCALE GENOMIC DNA]</scope>
    <source>
        <strain evidence="1 2">LaAM-08-1</strain>
    </source>
</reference>
<dbReference type="GO" id="GO:0006383">
    <property type="term" value="P:transcription by RNA polymerase III"/>
    <property type="evidence" value="ECO:0007669"/>
    <property type="project" value="InterPro"/>
</dbReference>
<dbReference type="STRING" id="1095629.A0A0C9WS01"/>
<dbReference type="Proteomes" id="UP000054477">
    <property type="component" value="Unassembled WGS sequence"/>
</dbReference>
<dbReference type="InterPro" id="IPR039340">
    <property type="entry name" value="Tfc4/TFIIIC-102/Sfc4"/>
</dbReference>